<dbReference type="Proteomes" id="UP001056610">
    <property type="component" value="Chromosome"/>
</dbReference>
<reference evidence="2" key="1">
    <citation type="submission" date="2022-05" db="EMBL/GenBank/DDBJ databases">
        <title>A methanotrophic Mycobacterium dominates a cave microbial ecosystem.</title>
        <authorList>
            <person name="Van Spanning R.J.M."/>
            <person name="Guan Q."/>
            <person name="Melkonian C."/>
            <person name="Gallant J."/>
            <person name="Polerecky L."/>
            <person name="Flot J.-F."/>
            <person name="Brandt B.W."/>
            <person name="Braster M."/>
            <person name="Iturbe Espinoza P."/>
            <person name="Aerts J."/>
            <person name="Meima-Franke M."/>
            <person name="Piersma S.R."/>
            <person name="Bunduc C."/>
            <person name="Ummels R."/>
            <person name="Pain A."/>
            <person name="Fleming E.J."/>
            <person name="van der Wel N."/>
            <person name="Gherman V.D."/>
            <person name="Sarbu S.M."/>
            <person name="Bodelier P.L.E."/>
            <person name="Bitter W."/>
        </authorList>
    </citation>
    <scope>NUCLEOTIDE SEQUENCE</scope>
    <source>
        <strain evidence="2">Sulfur Cave</strain>
    </source>
</reference>
<dbReference type="EMBL" id="CP097320">
    <property type="protein sequence ID" value="UQX12285.1"/>
    <property type="molecule type" value="Genomic_DNA"/>
</dbReference>
<dbReference type="PANTHER" id="PTHR43433">
    <property type="entry name" value="HYDROLASE, ALPHA/BETA FOLD FAMILY PROTEIN"/>
    <property type="match status" value="1"/>
</dbReference>
<dbReference type="GO" id="GO:0016787">
    <property type="term" value="F:hydrolase activity"/>
    <property type="evidence" value="ECO:0007669"/>
    <property type="project" value="UniProtKB-KW"/>
</dbReference>
<keyword evidence="3" id="KW-1185">Reference proteome</keyword>
<sequence>MPYIQTAEQFSLFYTDYPGNEPVVFAHAWALNGDMWGYQLTELMAAGFRCITYDRRGHGRSDRPPTGYDIDTLADDLAALIEQLDLSDITLIGHSMGSGEVVRYLTRHGAGRVARVVLSGTVTPMLLQGPDNPEGIPDELAAQSREVMLRDIGDWMEISGKAEYFYGEHRVSQQLMDWTLNTIAAVPLPILTRTSDAFVRADFRSEFAELTVPTLLIHGTADASMPIDLTARKTVSLIPDCRLMTIDGAGHGLYLSESRRYNAALLEFITSTRAPAGAVASG</sequence>
<gene>
    <name evidence="2" type="ORF">M5I08_08440</name>
</gene>
<keyword evidence="2" id="KW-0378">Hydrolase</keyword>
<dbReference type="InterPro" id="IPR050471">
    <property type="entry name" value="AB_hydrolase"/>
</dbReference>
<dbReference type="PANTHER" id="PTHR43433:SF4">
    <property type="entry name" value="NON-HEME CHLOROPEROXIDASE-RELATED"/>
    <property type="match status" value="1"/>
</dbReference>
<accession>A0ABY4QQQ3</accession>
<evidence type="ECO:0000313" key="3">
    <source>
        <dbReference type="Proteomes" id="UP001056610"/>
    </source>
</evidence>
<name>A0ABY4QQQ3_9MYCO</name>
<organism evidence="2 3">
    <name type="scientific">Candidatus Mycobacterium methanotrophicum</name>
    <dbReference type="NCBI Taxonomy" id="2943498"/>
    <lineage>
        <taxon>Bacteria</taxon>
        <taxon>Bacillati</taxon>
        <taxon>Actinomycetota</taxon>
        <taxon>Actinomycetes</taxon>
        <taxon>Mycobacteriales</taxon>
        <taxon>Mycobacteriaceae</taxon>
        <taxon>Mycobacterium</taxon>
    </lineage>
</organism>
<protein>
    <submittedName>
        <fullName evidence="2">Alpha/beta hydrolase</fullName>
    </submittedName>
</protein>
<evidence type="ECO:0000313" key="2">
    <source>
        <dbReference type="EMBL" id="UQX12285.1"/>
    </source>
</evidence>
<dbReference type="InterPro" id="IPR000073">
    <property type="entry name" value="AB_hydrolase_1"/>
</dbReference>
<proteinExistence type="predicted"/>
<dbReference type="Pfam" id="PF00561">
    <property type="entry name" value="Abhydrolase_1"/>
    <property type="match status" value="1"/>
</dbReference>
<evidence type="ECO:0000259" key="1">
    <source>
        <dbReference type="Pfam" id="PF00561"/>
    </source>
</evidence>
<dbReference type="RefSeq" id="WP_219070532.1">
    <property type="nucleotide sequence ID" value="NZ_CAJUXY010000095.1"/>
</dbReference>
<feature type="domain" description="AB hydrolase-1" evidence="1">
    <location>
        <begin position="22"/>
        <end position="256"/>
    </location>
</feature>